<dbReference type="InterPro" id="IPR002204">
    <property type="entry name" value="3-OH-isobutyrate_DH-rel_CS"/>
</dbReference>
<dbReference type="InterPro" id="IPR006115">
    <property type="entry name" value="6PGDH_NADP-bd"/>
</dbReference>
<dbReference type="Pfam" id="PF03446">
    <property type="entry name" value="NAD_binding_2"/>
    <property type="match status" value="1"/>
</dbReference>
<dbReference type="InterPro" id="IPR015815">
    <property type="entry name" value="HIBADH-related"/>
</dbReference>
<evidence type="ECO:0000256" key="5">
    <source>
        <dbReference type="ARBA" id="ARBA00037062"/>
    </source>
</evidence>
<dbReference type="EMBL" id="VZZJ01000007">
    <property type="protein sequence ID" value="KAB1073669.1"/>
    <property type="molecule type" value="Genomic_DNA"/>
</dbReference>
<evidence type="ECO:0000313" key="13">
    <source>
        <dbReference type="EMBL" id="KAB1073669.1"/>
    </source>
</evidence>
<keyword evidence="3" id="KW-0520">NAD</keyword>
<evidence type="ECO:0000259" key="11">
    <source>
        <dbReference type="Pfam" id="PF03446"/>
    </source>
</evidence>
<evidence type="ECO:0000259" key="12">
    <source>
        <dbReference type="Pfam" id="PF14833"/>
    </source>
</evidence>
<dbReference type="InterPro" id="IPR036291">
    <property type="entry name" value="NAD(P)-bd_dom_sf"/>
</dbReference>
<dbReference type="PANTHER" id="PTHR43060:SF17">
    <property type="entry name" value="L-THREONATE DEHYDROGENASE"/>
    <property type="match status" value="1"/>
</dbReference>
<comment type="function">
    <text evidence="5">Catalyzes oxidation of L-threonate to 2-oxo-tetronate. Can use either NAD(+) or NADP(+) as cosubstrate, with a preference for NAD(+).</text>
</comment>
<dbReference type="SUPFAM" id="SSF48179">
    <property type="entry name" value="6-phosphogluconate dehydrogenase C-terminal domain-like"/>
    <property type="match status" value="1"/>
</dbReference>
<evidence type="ECO:0000256" key="1">
    <source>
        <dbReference type="ARBA" id="ARBA00022857"/>
    </source>
</evidence>
<dbReference type="EC" id="1.1.1.411" evidence="7"/>
<feature type="domain" description="6-phosphogluconate dehydrogenase NADP-binding" evidence="11">
    <location>
        <begin position="11"/>
        <end position="167"/>
    </location>
</feature>
<evidence type="ECO:0000256" key="3">
    <source>
        <dbReference type="ARBA" id="ARBA00023027"/>
    </source>
</evidence>
<dbReference type="NCBIfam" id="NF043037">
    <property type="entry name" value="ThreonDh"/>
    <property type="match status" value="1"/>
</dbReference>
<evidence type="ECO:0000256" key="4">
    <source>
        <dbReference type="ARBA" id="ARBA00023277"/>
    </source>
</evidence>
<evidence type="ECO:0000256" key="2">
    <source>
        <dbReference type="ARBA" id="ARBA00023002"/>
    </source>
</evidence>
<dbReference type="RefSeq" id="WP_150963429.1">
    <property type="nucleotide sequence ID" value="NZ_VZZJ01000007.1"/>
</dbReference>
<sequence length="306" mass="30883">MTEPARTGRAALIGLGSMGTGMALSLLRAGLSVAAFDVNPDAVARFAEAGGSGAGAPAEAAAGADIVVCVVVNAAQTEAVLFGAGGVAAAMPEGAVFVSCATMDPAVARDLAARLEATGRHFLDAPISGGATRAAEGALTILASGSRAAFDRAQPALDAMAAKLYRLGDAAGQGAAFKMINQLLAGVHIAAACEAISFAAKQGLDLAKVYEVITASAGNSWMFENRMKHVLDGDYTPRSAVEIFVKDLGIVQDMARAERFPVPVAAAALQMFLMTAGSGMGRDDDASVARLYAQVAGASLPGQPKK</sequence>
<comment type="similarity">
    <text evidence="6">Belongs to the HIBADH-related family. L-threonate dehydrogenase subfamily.</text>
</comment>
<dbReference type="PIRSF" id="PIRSF000103">
    <property type="entry name" value="HIBADH"/>
    <property type="match status" value="1"/>
</dbReference>
<dbReference type="PANTHER" id="PTHR43060">
    <property type="entry name" value="3-HYDROXYISOBUTYRATE DEHYDROGENASE-LIKE 1, MITOCHONDRIAL-RELATED"/>
    <property type="match status" value="1"/>
</dbReference>
<dbReference type="InterPro" id="IPR050006">
    <property type="entry name" value="LtnD"/>
</dbReference>
<feature type="domain" description="3-hydroxyisobutyrate dehydrogenase-like NAD-binding" evidence="12">
    <location>
        <begin position="172"/>
        <end position="292"/>
    </location>
</feature>
<dbReference type="PROSITE" id="PS00895">
    <property type="entry name" value="3_HYDROXYISOBUT_DH"/>
    <property type="match status" value="1"/>
</dbReference>
<dbReference type="InterPro" id="IPR008927">
    <property type="entry name" value="6-PGluconate_DH-like_C_sf"/>
</dbReference>
<comment type="catalytic activity">
    <reaction evidence="9">
        <text>L-threonate + NAD(+) = 2-dehydro-L-erythronate + NADH + H(+)</text>
        <dbReference type="Rhea" id="RHEA:52548"/>
        <dbReference type="ChEBI" id="CHEBI:15378"/>
        <dbReference type="ChEBI" id="CHEBI:57540"/>
        <dbReference type="ChEBI" id="CHEBI:57561"/>
        <dbReference type="ChEBI" id="CHEBI:57945"/>
        <dbReference type="ChEBI" id="CHEBI:136669"/>
        <dbReference type="EC" id="1.1.1.411"/>
    </reaction>
</comment>
<evidence type="ECO:0000313" key="14">
    <source>
        <dbReference type="Proteomes" id="UP000441523"/>
    </source>
</evidence>
<evidence type="ECO:0000256" key="9">
    <source>
        <dbReference type="ARBA" id="ARBA00047312"/>
    </source>
</evidence>
<feature type="active site" evidence="10">
    <location>
        <position position="178"/>
    </location>
</feature>
<dbReference type="InterPro" id="IPR029154">
    <property type="entry name" value="HIBADH-like_NADP-bd"/>
</dbReference>
<dbReference type="GO" id="GO:0050661">
    <property type="term" value="F:NADP binding"/>
    <property type="evidence" value="ECO:0007669"/>
    <property type="project" value="InterPro"/>
</dbReference>
<accession>A0A6N6MX32</accession>
<dbReference type="GO" id="GO:0016054">
    <property type="term" value="P:organic acid catabolic process"/>
    <property type="evidence" value="ECO:0007669"/>
    <property type="project" value="UniProtKB-ARBA"/>
</dbReference>
<keyword evidence="2" id="KW-0560">Oxidoreductase</keyword>
<dbReference type="Proteomes" id="UP000441523">
    <property type="component" value="Unassembled WGS sequence"/>
</dbReference>
<dbReference type="GO" id="GO:0051287">
    <property type="term" value="F:NAD binding"/>
    <property type="evidence" value="ECO:0007669"/>
    <property type="project" value="InterPro"/>
</dbReference>
<evidence type="ECO:0000256" key="8">
    <source>
        <dbReference type="ARBA" id="ARBA00039407"/>
    </source>
</evidence>
<dbReference type="Gene3D" id="3.40.50.720">
    <property type="entry name" value="NAD(P)-binding Rossmann-like Domain"/>
    <property type="match status" value="1"/>
</dbReference>
<keyword evidence="14" id="KW-1185">Reference proteome</keyword>
<dbReference type="AlphaFoldDB" id="A0A6N6MX32"/>
<dbReference type="Pfam" id="PF14833">
    <property type="entry name" value="NAD_binding_11"/>
    <property type="match status" value="1"/>
</dbReference>
<organism evidence="13 14">
    <name type="scientific">Methylobacterium planeticum</name>
    <dbReference type="NCBI Taxonomy" id="2615211"/>
    <lineage>
        <taxon>Bacteria</taxon>
        <taxon>Pseudomonadati</taxon>
        <taxon>Pseudomonadota</taxon>
        <taxon>Alphaproteobacteria</taxon>
        <taxon>Hyphomicrobiales</taxon>
        <taxon>Methylobacteriaceae</taxon>
        <taxon>Methylobacterium</taxon>
    </lineage>
</organism>
<proteinExistence type="inferred from homology"/>
<dbReference type="Gene3D" id="1.10.1040.10">
    <property type="entry name" value="N-(1-d-carboxylethyl)-l-norvaline Dehydrogenase, domain 2"/>
    <property type="match status" value="1"/>
</dbReference>
<dbReference type="GO" id="GO:0016616">
    <property type="term" value="F:oxidoreductase activity, acting on the CH-OH group of donors, NAD or NADP as acceptor"/>
    <property type="evidence" value="ECO:0007669"/>
    <property type="project" value="InterPro"/>
</dbReference>
<gene>
    <name evidence="13" type="ORF">F6X51_10780</name>
</gene>
<comment type="caution">
    <text evidence="13">The sequence shown here is derived from an EMBL/GenBank/DDBJ whole genome shotgun (WGS) entry which is preliminary data.</text>
</comment>
<reference evidence="13 14" key="1">
    <citation type="submission" date="2019-09" db="EMBL/GenBank/DDBJ databases">
        <title>YIM 132548 draft genome.</title>
        <authorList>
            <person name="Jiang L."/>
        </authorList>
    </citation>
    <scope>NUCLEOTIDE SEQUENCE [LARGE SCALE GENOMIC DNA]</scope>
    <source>
        <strain evidence="13 14">YIM 132548</strain>
    </source>
</reference>
<name>A0A6N6MX32_9HYPH</name>
<dbReference type="InterPro" id="IPR013328">
    <property type="entry name" value="6PGD_dom2"/>
</dbReference>
<keyword evidence="1" id="KW-0521">NADP</keyword>
<evidence type="ECO:0000256" key="7">
    <source>
        <dbReference type="ARBA" id="ARBA00038870"/>
    </source>
</evidence>
<evidence type="ECO:0000256" key="10">
    <source>
        <dbReference type="PIRSR" id="PIRSR000103-1"/>
    </source>
</evidence>
<keyword evidence="4" id="KW-0119">Carbohydrate metabolism</keyword>
<evidence type="ECO:0000256" key="6">
    <source>
        <dbReference type="ARBA" id="ARBA00037979"/>
    </source>
</evidence>
<protein>
    <recommendedName>
        <fullName evidence="8">L-threonate dehydrogenase</fullName>
        <ecNumber evidence="7">1.1.1.411</ecNumber>
    </recommendedName>
</protein>
<dbReference type="SUPFAM" id="SSF51735">
    <property type="entry name" value="NAD(P)-binding Rossmann-fold domains"/>
    <property type="match status" value="1"/>
</dbReference>